<feature type="compositionally biased region" description="Basic and acidic residues" evidence="4">
    <location>
        <begin position="322"/>
        <end position="332"/>
    </location>
</feature>
<organism evidence="6 7">
    <name type="scientific">Caenorhabditis angaria</name>
    <dbReference type="NCBI Taxonomy" id="860376"/>
    <lineage>
        <taxon>Eukaryota</taxon>
        <taxon>Metazoa</taxon>
        <taxon>Ecdysozoa</taxon>
        <taxon>Nematoda</taxon>
        <taxon>Chromadorea</taxon>
        <taxon>Rhabditida</taxon>
        <taxon>Rhabditina</taxon>
        <taxon>Rhabditomorpha</taxon>
        <taxon>Rhabditoidea</taxon>
        <taxon>Rhabditidae</taxon>
        <taxon>Peloderinae</taxon>
        <taxon>Caenorhabditis</taxon>
    </lineage>
</organism>
<feature type="compositionally biased region" description="Polar residues" evidence="4">
    <location>
        <begin position="684"/>
        <end position="693"/>
    </location>
</feature>
<feature type="compositionally biased region" description="Polar residues" evidence="4">
    <location>
        <begin position="286"/>
        <end position="297"/>
    </location>
</feature>
<feature type="compositionally biased region" description="Basic and acidic residues" evidence="4">
    <location>
        <begin position="372"/>
        <end position="393"/>
    </location>
</feature>
<reference evidence="6" key="1">
    <citation type="submission" date="2022-11" db="EMBL/GenBank/DDBJ databases">
        <authorList>
            <person name="Kikuchi T."/>
        </authorList>
    </citation>
    <scope>NUCLEOTIDE SEQUENCE</scope>
    <source>
        <strain evidence="6">PS1010</strain>
    </source>
</reference>
<sequence length="693" mass="78367">MEKLKKSSPAGKQKFVSFFADKYGQNDAITKTSENKAITDLDEESKIAKSNLDGLKASVKQSNSKTNFFTLLGGGKTVRTAATREFEIVSKNEKTIIVRFKVPNTQSYKCPISGCFKQSAVGIGAEANRYMVKHVKDHNLKIEFTFQCEICEALCPERYRYPTRWITDHLKTNHGIEEGKATALSTRETIEKSFREAAPSLALTKKPKQTPEKVELLRPQTRSVTKQLSALKDSKTAAKPANPRLSVSKLTLNPLKPIQEESSSISTRNPRRSLAPIFSTKPLIRSSLTPSLPTNQGIRPVSRPSIDKSTRPLVSSLLDPTKQTKQEKEVKLQPKSVGPLPTRKTSLPPLSNLNKKEEKGETEKRRSLHTIQKGEKGKNETNSKKGEIERNENKHLKVDPEIITLEEDNEKPKNKLNIWSLTHEQGNDAWLDSDIVTRYIEDVAKDYPRFSVVDPLLWHYCKDSVAEGARFITGMMADQNTHIFPICENSHWVLIVSTPTGWYYLDPFGPTKQMPKRIEEFSKFLKGTRLNYKTSPPKQTDSFNCGVHVCLMAKTIITDAPSWYSAPDIYLFRLNMLLALKQSEKYELYETKIHNQILDTTLPEPDYAELDITQNETIIEPKHEIPTIEEELLNETASEEDLNQSSAEPPKPQPKIPGLMDHILEKPAWLEPAPSKRQAKKSPVPTSQNRKIA</sequence>
<name>A0A9P1N0A8_9PELO</name>
<dbReference type="AlphaFoldDB" id="A0A9P1N0A8"/>
<gene>
    <name evidence="6" type="ORF">CAMP_LOCUS9421</name>
</gene>
<evidence type="ECO:0000259" key="5">
    <source>
        <dbReference type="PROSITE" id="PS50600"/>
    </source>
</evidence>
<feature type="domain" description="Ubiquitin-like protease family profile" evidence="5">
    <location>
        <begin position="403"/>
        <end position="556"/>
    </location>
</feature>
<dbReference type="GO" id="GO:0008234">
    <property type="term" value="F:cysteine-type peptidase activity"/>
    <property type="evidence" value="ECO:0007669"/>
    <property type="project" value="InterPro"/>
</dbReference>
<evidence type="ECO:0000313" key="7">
    <source>
        <dbReference type="Proteomes" id="UP001152747"/>
    </source>
</evidence>
<comment type="caution">
    <text evidence="6">The sequence shown here is derived from an EMBL/GenBank/DDBJ whole genome shotgun (WGS) entry which is preliminary data.</text>
</comment>
<proteinExistence type="inferred from homology"/>
<dbReference type="OrthoDB" id="1939479at2759"/>
<feature type="compositionally biased region" description="Polar residues" evidence="4">
    <location>
        <begin position="343"/>
        <end position="353"/>
    </location>
</feature>
<evidence type="ECO:0000313" key="6">
    <source>
        <dbReference type="EMBL" id="CAI5446784.1"/>
    </source>
</evidence>
<evidence type="ECO:0000256" key="2">
    <source>
        <dbReference type="ARBA" id="ARBA00022670"/>
    </source>
</evidence>
<feature type="region of interest" description="Disordered" evidence="4">
    <location>
        <begin position="285"/>
        <end position="393"/>
    </location>
</feature>
<accession>A0A9P1N0A8</accession>
<dbReference type="Pfam" id="PF02902">
    <property type="entry name" value="Peptidase_C48"/>
    <property type="match status" value="1"/>
</dbReference>
<dbReference type="GO" id="GO:0006508">
    <property type="term" value="P:proteolysis"/>
    <property type="evidence" value="ECO:0007669"/>
    <property type="project" value="UniProtKB-KW"/>
</dbReference>
<keyword evidence="3" id="KW-0378">Hydrolase</keyword>
<dbReference type="Proteomes" id="UP001152747">
    <property type="component" value="Unassembled WGS sequence"/>
</dbReference>
<dbReference type="InterPro" id="IPR038765">
    <property type="entry name" value="Papain-like_cys_pep_sf"/>
</dbReference>
<dbReference type="PROSITE" id="PS50600">
    <property type="entry name" value="ULP_PROTEASE"/>
    <property type="match status" value="1"/>
</dbReference>
<evidence type="ECO:0000256" key="4">
    <source>
        <dbReference type="SAM" id="MobiDB-lite"/>
    </source>
</evidence>
<feature type="compositionally biased region" description="Basic and acidic residues" evidence="4">
    <location>
        <begin position="354"/>
        <end position="365"/>
    </location>
</feature>
<feature type="region of interest" description="Disordered" evidence="4">
    <location>
        <begin position="636"/>
        <end position="693"/>
    </location>
</feature>
<dbReference type="EMBL" id="CANHGI010000003">
    <property type="protein sequence ID" value="CAI5446784.1"/>
    <property type="molecule type" value="Genomic_DNA"/>
</dbReference>
<dbReference type="Gene3D" id="3.40.395.10">
    <property type="entry name" value="Adenoviral Proteinase, Chain A"/>
    <property type="match status" value="1"/>
</dbReference>
<protein>
    <recommendedName>
        <fullName evidence="5">Ubiquitin-like protease family profile domain-containing protein</fullName>
    </recommendedName>
</protein>
<dbReference type="SUPFAM" id="SSF54001">
    <property type="entry name" value="Cysteine proteinases"/>
    <property type="match status" value="1"/>
</dbReference>
<dbReference type="InterPro" id="IPR003653">
    <property type="entry name" value="Peptidase_C48_C"/>
</dbReference>
<comment type="similarity">
    <text evidence="1">Belongs to the peptidase C48 family.</text>
</comment>
<evidence type="ECO:0000256" key="1">
    <source>
        <dbReference type="ARBA" id="ARBA00005234"/>
    </source>
</evidence>
<evidence type="ECO:0000256" key="3">
    <source>
        <dbReference type="ARBA" id="ARBA00022801"/>
    </source>
</evidence>
<keyword evidence="7" id="KW-1185">Reference proteome</keyword>
<keyword evidence="2" id="KW-0645">Protease</keyword>